<gene>
    <name evidence="1" type="ORF">D5086_014622</name>
</gene>
<name>A0ACC4BZA6_POPAL</name>
<organism evidence="1 2">
    <name type="scientific">Populus alba</name>
    <name type="common">White poplar</name>
    <dbReference type="NCBI Taxonomy" id="43335"/>
    <lineage>
        <taxon>Eukaryota</taxon>
        <taxon>Viridiplantae</taxon>
        <taxon>Streptophyta</taxon>
        <taxon>Embryophyta</taxon>
        <taxon>Tracheophyta</taxon>
        <taxon>Spermatophyta</taxon>
        <taxon>Magnoliopsida</taxon>
        <taxon>eudicotyledons</taxon>
        <taxon>Gunneridae</taxon>
        <taxon>Pentapetalae</taxon>
        <taxon>rosids</taxon>
        <taxon>fabids</taxon>
        <taxon>Malpighiales</taxon>
        <taxon>Salicaceae</taxon>
        <taxon>Saliceae</taxon>
        <taxon>Populus</taxon>
    </lineage>
</organism>
<evidence type="ECO:0000313" key="1">
    <source>
        <dbReference type="EMBL" id="KAL3583561.1"/>
    </source>
</evidence>
<reference evidence="1 2" key="1">
    <citation type="journal article" date="2024" name="Plant Biotechnol. J.">
        <title>Genome and CRISPR/Cas9 system of a widespread forest tree (Populus alba) in the world.</title>
        <authorList>
            <person name="Liu Y.J."/>
            <person name="Jiang P.F."/>
            <person name="Han X.M."/>
            <person name="Li X.Y."/>
            <person name="Wang H.M."/>
            <person name="Wang Y.J."/>
            <person name="Wang X.X."/>
            <person name="Zeng Q.Y."/>
        </authorList>
    </citation>
    <scope>NUCLEOTIDE SEQUENCE [LARGE SCALE GENOMIC DNA]</scope>
    <source>
        <strain evidence="2">cv. PAL-ZL1</strain>
    </source>
</reference>
<proteinExistence type="predicted"/>
<dbReference type="Proteomes" id="UP000309997">
    <property type="component" value="Unassembled WGS sequence"/>
</dbReference>
<comment type="caution">
    <text evidence="1">The sequence shown here is derived from an EMBL/GenBank/DDBJ whole genome shotgun (WGS) entry which is preliminary data.</text>
</comment>
<accession>A0ACC4BZA6</accession>
<dbReference type="EMBL" id="RCHU02000007">
    <property type="protein sequence ID" value="KAL3583561.1"/>
    <property type="molecule type" value="Genomic_DNA"/>
</dbReference>
<protein>
    <submittedName>
        <fullName evidence="1">Uncharacterized protein</fullName>
    </submittedName>
</protein>
<keyword evidence="2" id="KW-1185">Reference proteome</keyword>
<sequence>MSSGSDCSDATQKPLKNRPLSMRSHKPVTPVVSPARVALVLPLEHEKARAVSRAAMPKAEQMSLRRFLLSYFLKVTGNDALLPDKSCKS</sequence>
<evidence type="ECO:0000313" key="2">
    <source>
        <dbReference type="Proteomes" id="UP000309997"/>
    </source>
</evidence>